<sequence>MMQPRPADAPAGMIRAQLATFPAREPMLREVVQALLPQVDRLVILFNGYAEAPADLADHPAIEAITTDLDTKDTGKFFSPPAPDDIVFLLEDDIGYPPDYVERSIAEASRIGWDGNVFGYLGFVHHEGGDDQPQGWEMLPFNGRLTKARGVRMLGTGTALARGDAIPPMGFMLNYIGHGDVGFALHGLRRGRLAWALPRQSGWLKDRIARDQRDPALFAAERQSPGLAVVAGLRELIDAPMGHVDVPYEKYARTGAAAAGRARGA</sequence>
<keyword evidence="2" id="KW-1185">Reference proteome</keyword>
<proteinExistence type="predicted"/>
<dbReference type="RefSeq" id="WP_169712155.1">
    <property type="nucleotide sequence ID" value="NZ_CP020612.1"/>
</dbReference>
<dbReference type="STRING" id="1945662.B0A89_09590"/>
<dbReference type="SUPFAM" id="SSF53448">
    <property type="entry name" value="Nucleotide-diphospho-sugar transferases"/>
    <property type="match status" value="1"/>
</dbReference>
<reference evidence="1 2" key="1">
    <citation type="submission" date="2017-03" db="EMBL/GenBank/DDBJ databases">
        <title>Genome sequence of Paracoccus contaminans isolated from a water microcosm.</title>
        <authorList>
            <person name="Aurass P."/>
            <person name="Karste S."/>
            <person name="Trost E."/>
            <person name="Glaeser S.P."/>
            <person name="Kaempfer P."/>
            <person name="Flieger A."/>
        </authorList>
    </citation>
    <scope>NUCLEOTIDE SEQUENCE [LARGE SCALE GENOMIC DNA]</scope>
    <source>
        <strain evidence="2">RKI 16-01929T\LMG 29738T\CCM 8701T\CIP 111112T</strain>
    </source>
</reference>
<accession>A0A1W6CYA8</accession>
<name>A0A1W6CYA8_9RHOB</name>
<organism evidence="1 2">
    <name type="scientific">Paracoccus contaminans</name>
    <dbReference type="NCBI Taxonomy" id="1945662"/>
    <lineage>
        <taxon>Bacteria</taxon>
        <taxon>Pseudomonadati</taxon>
        <taxon>Pseudomonadota</taxon>
        <taxon>Alphaproteobacteria</taxon>
        <taxon>Rhodobacterales</taxon>
        <taxon>Paracoccaceae</taxon>
        <taxon>Paracoccus</taxon>
    </lineage>
</organism>
<evidence type="ECO:0000313" key="2">
    <source>
        <dbReference type="Proteomes" id="UP000193017"/>
    </source>
</evidence>
<protein>
    <recommendedName>
        <fullName evidence="3">Glycosyl transferase</fullName>
    </recommendedName>
</protein>
<gene>
    <name evidence="1" type="ORF">B0A89_09590</name>
</gene>
<evidence type="ECO:0000313" key="1">
    <source>
        <dbReference type="EMBL" id="ARJ69838.1"/>
    </source>
</evidence>
<evidence type="ECO:0008006" key="3">
    <source>
        <dbReference type="Google" id="ProtNLM"/>
    </source>
</evidence>
<dbReference type="AlphaFoldDB" id="A0A1W6CYA8"/>
<dbReference type="InterPro" id="IPR029044">
    <property type="entry name" value="Nucleotide-diphossugar_trans"/>
</dbReference>
<dbReference type="Proteomes" id="UP000193017">
    <property type="component" value="Chromosome"/>
</dbReference>
<dbReference type="KEGG" id="pcon:B0A89_09590"/>
<dbReference type="EMBL" id="CP020612">
    <property type="protein sequence ID" value="ARJ69838.1"/>
    <property type="molecule type" value="Genomic_DNA"/>
</dbReference>